<dbReference type="EMBL" id="CP003222">
    <property type="protein sequence ID" value="AEW87297.1"/>
    <property type="molecule type" value="Genomic_DNA"/>
</dbReference>
<dbReference type="AlphaFoldDB" id="G8X9U9"/>
<feature type="transmembrane region" description="Helical" evidence="1">
    <location>
        <begin position="107"/>
        <end position="136"/>
    </location>
</feature>
<organism evidence="2 3">
    <name type="scientific">Flavobacterium columnare (strain ATCC 49512 / CIP 103533 / TG 44/87)</name>
    <dbReference type="NCBI Taxonomy" id="1041826"/>
    <lineage>
        <taxon>Bacteria</taxon>
        <taxon>Pseudomonadati</taxon>
        <taxon>Bacteroidota</taxon>
        <taxon>Flavobacteriia</taxon>
        <taxon>Flavobacteriales</taxon>
        <taxon>Flavobacteriaceae</taxon>
        <taxon>Flavobacterium</taxon>
    </lineage>
</organism>
<feature type="transmembrane region" description="Helical" evidence="1">
    <location>
        <begin position="148"/>
        <end position="170"/>
    </location>
</feature>
<evidence type="ECO:0000256" key="1">
    <source>
        <dbReference type="SAM" id="Phobius"/>
    </source>
</evidence>
<evidence type="ECO:0000313" key="3">
    <source>
        <dbReference type="Proteomes" id="UP000005638"/>
    </source>
</evidence>
<protein>
    <recommendedName>
        <fullName evidence="4">EpsG family protein</fullName>
    </recommendedName>
</protein>
<gene>
    <name evidence="2" type="ordered locus">FCOL_12490</name>
</gene>
<sequence>MLNSIYNRIKNNDNLFFSGIVFFLINYAIVILTFWDNHLVCRDVVDFQSKLDSIFVKDFWNAFKNNTLLLYLLNAFKAFNILSIVNIQVFSVILISTVLLKKLKPYYVALIFLIVFNDLLCNQFRQSIALSLFFLVYLYEFRNKQVKFVLYVCSFLTHFFAIAIVSSLFVEKKYDFFLKHKKRIAFVSFLLILGSIFLLDKRLAFYLIPTANFISLKFVLCFSLLLLNKSFLQIKTFNFFLSLSVVCLLVSFLPSLSTRLSELLLIMFVVYLGKFDLVNDFRVKWLNFLLAFGYFVFCVVNIWVVKRDLMYKIFQNLV</sequence>
<evidence type="ECO:0000313" key="2">
    <source>
        <dbReference type="EMBL" id="AEW87297.1"/>
    </source>
</evidence>
<keyword evidence="1" id="KW-1133">Transmembrane helix</keyword>
<dbReference type="Proteomes" id="UP000005638">
    <property type="component" value="Chromosome"/>
</dbReference>
<name>G8X9U9_FLACA</name>
<dbReference type="KEGG" id="fco:FCOL_12490"/>
<keyword evidence="1" id="KW-0472">Membrane</keyword>
<keyword evidence="3" id="KW-1185">Reference proteome</keyword>
<reference evidence="2 3" key="1">
    <citation type="journal article" date="2012" name="J. Bacteriol.">
        <title>Genome Sequence of the Fish Pathogen Flavobacterium columnare ATCC 49512.</title>
        <authorList>
            <person name="Tekedar H.C."/>
            <person name="Karsi A."/>
            <person name="Gillaspy A.F."/>
            <person name="Dyer D.W."/>
            <person name="Benton N.R."/>
            <person name="Zaitshik J."/>
            <person name="Vamenta S."/>
            <person name="Banes M.M."/>
            <person name="Gulsoy N."/>
            <person name="Aboko-Cole M."/>
            <person name="Waldbieser G.C."/>
            <person name="Lawrence M.L."/>
        </authorList>
    </citation>
    <scope>NUCLEOTIDE SEQUENCE [LARGE SCALE GENOMIC DNA]</scope>
    <source>
        <strain evidence="3">ATCC 49512 / CIP 103533 / TG 44/87</strain>
    </source>
</reference>
<accession>G8X9U9</accession>
<feature type="transmembrane region" description="Helical" evidence="1">
    <location>
        <begin position="205"/>
        <end position="227"/>
    </location>
</feature>
<dbReference type="HOGENOM" id="CLU_873607_0_0_10"/>
<dbReference type="STRING" id="1041826.FCOL_12490"/>
<proteinExistence type="predicted"/>
<keyword evidence="1" id="KW-0812">Transmembrane</keyword>
<feature type="transmembrane region" description="Helical" evidence="1">
    <location>
        <begin position="15"/>
        <end position="35"/>
    </location>
</feature>
<feature type="transmembrane region" description="Helical" evidence="1">
    <location>
        <begin position="182"/>
        <end position="199"/>
    </location>
</feature>
<feature type="transmembrane region" description="Helical" evidence="1">
    <location>
        <begin position="78"/>
        <end position="100"/>
    </location>
</feature>
<feature type="transmembrane region" description="Helical" evidence="1">
    <location>
        <begin position="239"/>
        <end position="272"/>
    </location>
</feature>
<feature type="transmembrane region" description="Helical" evidence="1">
    <location>
        <begin position="284"/>
        <end position="305"/>
    </location>
</feature>
<evidence type="ECO:0008006" key="4">
    <source>
        <dbReference type="Google" id="ProtNLM"/>
    </source>
</evidence>